<keyword evidence="2" id="KW-1185">Reference proteome</keyword>
<sequence length="66" mass="7659">YRLRCKSLWKCNHIIEGYPTEFNGETKSFSSIKVNNPEQTEIRICATNEIEVVFVVSDYADLELES</sequence>
<dbReference type="Proteomes" id="UP000789920">
    <property type="component" value="Unassembled WGS sequence"/>
</dbReference>
<proteinExistence type="predicted"/>
<feature type="non-terminal residue" evidence="1">
    <location>
        <position position="66"/>
    </location>
</feature>
<name>A0ACA9QF84_9GLOM</name>
<feature type="non-terminal residue" evidence="1">
    <location>
        <position position="1"/>
    </location>
</feature>
<comment type="caution">
    <text evidence="1">The sequence shown here is derived from an EMBL/GenBank/DDBJ whole genome shotgun (WGS) entry which is preliminary data.</text>
</comment>
<evidence type="ECO:0000313" key="2">
    <source>
        <dbReference type="Proteomes" id="UP000789920"/>
    </source>
</evidence>
<evidence type="ECO:0000313" key="1">
    <source>
        <dbReference type="EMBL" id="CAG8748648.1"/>
    </source>
</evidence>
<gene>
    <name evidence="1" type="ORF">RPERSI_LOCUS13938</name>
</gene>
<accession>A0ACA9QF84</accession>
<reference evidence="1" key="1">
    <citation type="submission" date="2021-06" db="EMBL/GenBank/DDBJ databases">
        <authorList>
            <person name="Kallberg Y."/>
            <person name="Tangrot J."/>
            <person name="Rosling A."/>
        </authorList>
    </citation>
    <scope>NUCLEOTIDE SEQUENCE</scope>
    <source>
        <strain evidence="1">MA461A</strain>
    </source>
</reference>
<organism evidence="1 2">
    <name type="scientific">Racocetra persica</name>
    <dbReference type="NCBI Taxonomy" id="160502"/>
    <lineage>
        <taxon>Eukaryota</taxon>
        <taxon>Fungi</taxon>
        <taxon>Fungi incertae sedis</taxon>
        <taxon>Mucoromycota</taxon>
        <taxon>Glomeromycotina</taxon>
        <taxon>Glomeromycetes</taxon>
        <taxon>Diversisporales</taxon>
        <taxon>Gigasporaceae</taxon>
        <taxon>Racocetra</taxon>
    </lineage>
</organism>
<protein>
    <submittedName>
        <fullName evidence="1">22315_t:CDS:1</fullName>
    </submittedName>
</protein>
<dbReference type="EMBL" id="CAJVQC010031515">
    <property type="protein sequence ID" value="CAG8748648.1"/>
    <property type="molecule type" value="Genomic_DNA"/>
</dbReference>